<feature type="compositionally biased region" description="Acidic residues" evidence="2">
    <location>
        <begin position="489"/>
        <end position="500"/>
    </location>
</feature>
<evidence type="ECO:0000313" key="3">
    <source>
        <dbReference type="EMBL" id="CAE7396881.1"/>
    </source>
</evidence>
<feature type="compositionally biased region" description="Low complexity" evidence="2">
    <location>
        <begin position="124"/>
        <end position="133"/>
    </location>
</feature>
<feature type="compositionally biased region" description="Basic residues" evidence="2">
    <location>
        <begin position="249"/>
        <end position="261"/>
    </location>
</feature>
<feature type="compositionally biased region" description="Basic and acidic residues" evidence="2">
    <location>
        <begin position="16"/>
        <end position="29"/>
    </location>
</feature>
<evidence type="ECO:0000256" key="2">
    <source>
        <dbReference type="SAM" id="MobiDB-lite"/>
    </source>
</evidence>
<feature type="compositionally biased region" description="Polar residues" evidence="2">
    <location>
        <begin position="934"/>
        <end position="943"/>
    </location>
</feature>
<feature type="compositionally biased region" description="Basic and acidic residues" evidence="2">
    <location>
        <begin position="651"/>
        <end position="708"/>
    </location>
</feature>
<feature type="region of interest" description="Disordered" evidence="2">
    <location>
        <begin position="114"/>
        <end position="138"/>
    </location>
</feature>
<dbReference type="Proteomes" id="UP000604046">
    <property type="component" value="Unassembled WGS sequence"/>
</dbReference>
<feature type="compositionally biased region" description="Polar residues" evidence="2">
    <location>
        <begin position="1018"/>
        <end position="1029"/>
    </location>
</feature>
<keyword evidence="4" id="KW-1185">Reference proteome</keyword>
<reference evidence="3" key="1">
    <citation type="submission" date="2021-02" db="EMBL/GenBank/DDBJ databases">
        <authorList>
            <person name="Dougan E. K."/>
            <person name="Rhodes N."/>
            <person name="Thang M."/>
            <person name="Chan C."/>
        </authorList>
    </citation>
    <scope>NUCLEOTIDE SEQUENCE</scope>
</reference>
<feature type="region of interest" description="Disordered" evidence="2">
    <location>
        <begin position="1"/>
        <end position="46"/>
    </location>
</feature>
<feature type="region of interest" description="Disordered" evidence="2">
    <location>
        <begin position="1234"/>
        <end position="1266"/>
    </location>
</feature>
<feature type="compositionally biased region" description="Low complexity" evidence="2">
    <location>
        <begin position="947"/>
        <end position="963"/>
    </location>
</feature>
<keyword evidence="1" id="KW-0175">Coiled coil</keyword>
<feature type="compositionally biased region" description="Basic and acidic residues" evidence="2">
    <location>
        <begin position="980"/>
        <end position="994"/>
    </location>
</feature>
<dbReference type="EMBL" id="CAJNDS010002258">
    <property type="protein sequence ID" value="CAE7396881.1"/>
    <property type="molecule type" value="Genomic_DNA"/>
</dbReference>
<gene>
    <name evidence="3" type="ORF">SNAT2548_LOCUS21608</name>
</gene>
<feature type="compositionally biased region" description="Polar residues" evidence="2">
    <location>
        <begin position="1"/>
        <end position="13"/>
    </location>
</feature>
<evidence type="ECO:0000256" key="1">
    <source>
        <dbReference type="SAM" id="Coils"/>
    </source>
</evidence>
<feature type="compositionally biased region" description="Basic and acidic residues" evidence="2">
    <location>
        <begin position="262"/>
        <end position="289"/>
    </location>
</feature>
<proteinExistence type="predicted"/>
<feature type="region of interest" description="Disordered" evidence="2">
    <location>
        <begin position="487"/>
        <end position="513"/>
    </location>
</feature>
<feature type="region of interest" description="Disordered" evidence="2">
    <location>
        <begin position="246"/>
        <end position="291"/>
    </location>
</feature>
<evidence type="ECO:0000313" key="4">
    <source>
        <dbReference type="Proteomes" id="UP000604046"/>
    </source>
</evidence>
<feature type="compositionally biased region" description="Polar residues" evidence="2">
    <location>
        <begin position="836"/>
        <end position="853"/>
    </location>
</feature>
<organism evidence="3 4">
    <name type="scientific">Symbiodinium natans</name>
    <dbReference type="NCBI Taxonomy" id="878477"/>
    <lineage>
        <taxon>Eukaryota</taxon>
        <taxon>Sar</taxon>
        <taxon>Alveolata</taxon>
        <taxon>Dinophyceae</taxon>
        <taxon>Suessiales</taxon>
        <taxon>Symbiodiniaceae</taxon>
        <taxon>Symbiodinium</taxon>
    </lineage>
</organism>
<feature type="compositionally biased region" description="Low complexity" evidence="2">
    <location>
        <begin position="905"/>
        <end position="921"/>
    </location>
</feature>
<name>A0A812QPD9_9DINO</name>
<sequence length="1317" mass="145107">MKGFVHTTSQSSIRQRRGDSDASLYERESSASYATRQSSRRHSGARRSIGNLFPLTGAGNAKHMLHIASRISKDVNLLYATKAELEQAAEAAQEQQQAEENAAAFTTSFINEPVEEEGSEKEYSTGSSSNSSGQDDEDNVLELDSDLEDYDHEAAGERIGSMLENLKCQDRIDIMDSLHTFYQIRREAVETEMEELETLEKEYYDRDEETKESLNSMVRAFESKGMTEVQVLVKCSATLQAGANGSFRQRQKFSKAAKAKSRPPERKVSMAEDHEEKEQKETEETEWKPKRSLKPFFQDEVKEEVKEDLPEEEEVQGPVVTEEDLKDQDVWDLNRARELWSRMNEKAVKVAGGKGSAIEILQAMVVVQEGSAELQRRAELAKKATATMNTALEFLTRNFNAGIVIDFENPSPDDEAMVEYARRLRNKLLSETDMDDMDEAPDAEELEEECQELERILGEQEKDIEAFQKQREEKEKSQEEEHNAKLEQLLDDQADPDADPAEERGTASKQSKSAVLDARLEGLQIQGAQPKASAAQRMKMAARTAAAISAINKDAPAAGAPRNLHSVEDFKDDPKVRMLREHIATKDGQIDQARKLLKRMRFERRLLHYCRKKAKSGFDDIVQEFEPPAFDDVPSADEASQESASEEELPPPEKEPPPSEPEKPQKPETEKLEKLEPSQKEQPEADGHKEAAKPEAAKPEAAKPEAAKPETPAANSARAPGQGVPSAPSGPALVSKIMDLSAKSNEGLEIEGQLKKEVEDLQVALADNSNSLREEKVRQKTLRKSIKDLRKEFHQLSSSDQDAPKTLEGLQEQIKFEEKVYRDLQSQIDELKAQVGQKSINTGEQEQQSQPPTLAQPEDTELSRQTSPRAESRPPSARESRPSSGGRDRSTPLGARDVESPTGVAADPPRASSARAEPTRSFSEKPDPPARSLSALTSQTNLHEPSRSPSARSGPSRPTSSRSIRGKGEEEEGDLPLASRDGRIPPEDPGEAGKARATLDQQRASVESGDAERIASQLAPQSRPQSGASQRAPRSAPGGSAESGPRRSTESAQSLPQSAPASKALLPPSAPEEGVSAQEEATTSVAELVKVQARTEAMREEIHDIDAKLKKLKVLLKSKGEVDIVSAVREILGLVHEEEVKAPPAFHQFKRELKDQQDKIRTLRKKWWDDHRDFDGLVEKVRNQMGGNRLIFAGPDSTEPDLTVQGAEHASAPVRANVGESPLPDLHQAQASHGFRGSANAPAIRPPSKETSNAAPQQGGHRRMSGLKGFGAFSAMNQGTVMRAVAVADDNPRSQFTKVMQATAATEARKSLKSLFG</sequence>
<feature type="region of interest" description="Disordered" evidence="2">
    <location>
        <begin position="835"/>
        <end position="1081"/>
    </location>
</feature>
<dbReference type="Gene3D" id="1.20.5.1160">
    <property type="entry name" value="Vasodilator-stimulated phosphoprotein"/>
    <property type="match status" value="1"/>
</dbReference>
<feature type="coiled-coil region" evidence="1">
    <location>
        <begin position="75"/>
        <end position="102"/>
    </location>
</feature>
<feature type="compositionally biased region" description="Basic and acidic residues" evidence="2">
    <location>
        <begin position="870"/>
        <end position="890"/>
    </location>
</feature>
<feature type="region of interest" description="Disordered" evidence="2">
    <location>
        <begin position="622"/>
        <end position="732"/>
    </location>
</feature>
<accession>A0A812QPD9</accession>
<feature type="compositionally biased region" description="Low complexity" evidence="2">
    <location>
        <begin position="1051"/>
        <end position="1067"/>
    </location>
</feature>
<comment type="caution">
    <text evidence="3">The sequence shown here is derived from an EMBL/GenBank/DDBJ whole genome shotgun (WGS) entry which is preliminary data.</text>
</comment>
<dbReference type="OrthoDB" id="440675at2759"/>
<protein>
    <submittedName>
        <fullName evidence="3">Uncharacterized protein</fullName>
    </submittedName>
</protein>